<evidence type="ECO:0000256" key="4">
    <source>
        <dbReference type="ARBA" id="ARBA00022801"/>
    </source>
</evidence>
<dbReference type="Pfam" id="PF03852">
    <property type="entry name" value="Vsr"/>
    <property type="match status" value="1"/>
</dbReference>
<dbReference type="InterPro" id="IPR011335">
    <property type="entry name" value="Restrct_endonuc-II-like"/>
</dbReference>
<dbReference type="NCBIfam" id="TIGR00632">
    <property type="entry name" value="vsr"/>
    <property type="match status" value="1"/>
</dbReference>
<gene>
    <name evidence="7" type="primary">vsr</name>
    <name evidence="7" type="ORF">JAO82_10720</name>
</gene>
<dbReference type="Gene3D" id="3.40.960.10">
    <property type="entry name" value="VSR Endonuclease"/>
    <property type="match status" value="1"/>
</dbReference>
<sequence>MTDIVGKQTRSRMMAGIKGKDTKPELVLRRALHARGFRYRLHSKNVPGRPDLVFSKHHAIVFVHGCFWHRHEGCRYTTTPSTRPEFWLTKFDANVARDRSVHDQLLDAGWRVATVWECALRRPEETAWAANLLAAWLRSSAAEIQIGNADVIADENKG</sequence>
<evidence type="ECO:0000256" key="2">
    <source>
        <dbReference type="ARBA" id="ARBA00022759"/>
    </source>
</evidence>
<evidence type="ECO:0000256" key="1">
    <source>
        <dbReference type="ARBA" id="ARBA00022722"/>
    </source>
</evidence>
<keyword evidence="8" id="KW-1185">Reference proteome</keyword>
<comment type="caution">
    <text evidence="7">The sequence shown here is derived from an EMBL/GenBank/DDBJ whole genome shotgun (WGS) entry which is preliminary data.</text>
</comment>
<dbReference type="GO" id="GO:0004519">
    <property type="term" value="F:endonuclease activity"/>
    <property type="evidence" value="ECO:0007669"/>
    <property type="project" value="UniProtKB-KW"/>
</dbReference>
<dbReference type="EMBL" id="JAEIJD010000008">
    <property type="protein sequence ID" value="MBI6630352.1"/>
    <property type="molecule type" value="Genomic_DNA"/>
</dbReference>
<dbReference type="Proteomes" id="UP000613255">
    <property type="component" value="Unassembled WGS sequence"/>
</dbReference>
<keyword evidence="2 6" id="KW-0255">Endonuclease</keyword>
<comment type="similarity">
    <text evidence="6">Belongs to the vsr family.</text>
</comment>
<evidence type="ECO:0000256" key="6">
    <source>
        <dbReference type="PIRNR" id="PIRNR018267"/>
    </source>
</evidence>
<dbReference type="AlphaFoldDB" id="A0A934HRZ5"/>
<organism evidence="7 8">
    <name type="scientific">Pontibaca salina</name>
    <dbReference type="NCBI Taxonomy" id="2795731"/>
    <lineage>
        <taxon>Bacteria</taxon>
        <taxon>Pseudomonadati</taxon>
        <taxon>Pseudomonadota</taxon>
        <taxon>Alphaproteobacteria</taxon>
        <taxon>Rhodobacterales</taxon>
        <taxon>Roseobacteraceae</taxon>
        <taxon>Pontibaca</taxon>
    </lineage>
</organism>
<dbReference type="SUPFAM" id="SSF52980">
    <property type="entry name" value="Restriction endonuclease-like"/>
    <property type="match status" value="1"/>
</dbReference>
<dbReference type="EC" id="3.1.-.-" evidence="6"/>
<reference evidence="7" key="1">
    <citation type="submission" date="2020-12" db="EMBL/GenBank/DDBJ databases">
        <title>Pontibaca salina gen. nov., sp. nov., isolated from marine sediment.</title>
        <authorList>
            <person name="Bo J."/>
            <person name="Wang S."/>
            <person name="Song X."/>
            <person name="Du Z."/>
        </authorList>
    </citation>
    <scope>NUCLEOTIDE SEQUENCE</scope>
    <source>
        <strain evidence="7">S1109L</strain>
    </source>
</reference>
<protein>
    <recommendedName>
        <fullName evidence="6">Very short patch repair endonuclease</fullName>
        <ecNumber evidence="6">3.1.-.-</ecNumber>
    </recommendedName>
</protein>
<keyword evidence="3 6" id="KW-0227">DNA damage</keyword>
<name>A0A934HRZ5_9RHOB</name>
<dbReference type="GO" id="GO:0006298">
    <property type="term" value="P:mismatch repair"/>
    <property type="evidence" value="ECO:0007669"/>
    <property type="project" value="UniProtKB-UniRule"/>
</dbReference>
<evidence type="ECO:0000313" key="8">
    <source>
        <dbReference type="Proteomes" id="UP000613255"/>
    </source>
</evidence>
<dbReference type="RefSeq" id="WP_198686376.1">
    <property type="nucleotide sequence ID" value="NZ_JAEIJD010000008.1"/>
</dbReference>
<evidence type="ECO:0000256" key="3">
    <source>
        <dbReference type="ARBA" id="ARBA00022763"/>
    </source>
</evidence>
<dbReference type="PIRSF" id="PIRSF018267">
    <property type="entry name" value="VSR_endonuc"/>
    <property type="match status" value="1"/>
</dbReference>
<comment type="function">
    <text evidence="6">May nick specific sequences that contain T:G mispairs resulting from m5C-deamination.</text>
</comment>
<keyword evidence="4 6" id="KW-0378">Hydrolase</keyword>
<keyword evidence="1 6" id="KW-0540">Nuclease</keyword>
<proteinExistence type="inferred from homology"/>
<accession>A0A934HRZ5</accession>
<dbReference type="InterPro" id="IPR004603">
    <property type="entry name" value="DNA_mismatch_endonuc_vsr"/>
</dbReference>
<dbReference type="GO" id="GO:0016787">
    <property type="term" value="F:hydrolase activity"/>
    <property type="evidence" value="ECO:0007669"/>
    <property type="project" value="UniProtKB-KW"/>
</dbReference>
<keyword evidence="5 6" id="KW-0234">DNA repair</keyword>
<dbReference type="CDD" id="cd00221">
    <property type="entry name" value="Vsr"/>
    <property type="match status" value="1"/>
</dbReference>
<evidence type="ECO:0000256" key="5">
    <source>
        <dbReference type="ARBA" id="ARBA00023204"/>
    </source>
</evidence>
<evidence type="ECO:0000313" key="7">
    <source>
        <dbReference type="EMBL" id="MBI6630352.1"/>
    </source>
</evidence>